<evidence type="ECO:0000313" key="3">
    <source>
        <dbReference type="Proteomes" id="UP000242715"/>
    </source>
</evidence>
<feature type="compositionally biased region" description="Polar residues" evidence="1">
    <location>
        <begin position="194"/>
        <end position="203"/>
    </location>
</feature>
<feature type="compositionally biased region" description="Basic and acidic residues" evidence="1">
    <location>
        <begin position="283"/>
        <end position="292"/>
    </location>
</feature>
<dbReference type="PANTHER" id="PTHR31390">
    <property type="entry name" value="EXPRESSED PROTEIN"/>
    <property type="match status" value="1"/>
</dbReference>
<feature type="region of interest" description="Disordered" evidence="1">
    <location>
        <begin position="134"/>
        <end position="352"/>
    </location>
</feature>
<name>A0A2Z6N100_TRISU</name>
<gene>
    <name evidence="2" type="ORF">TSUD_264460</name>
</gene>
<evidence type="ECO:0000256" key="1">
    <source>
        <dbReference type="SAM" id="MobiDB-lite"/>
    </source>
</evidence>
<dbReference type="PANTHER" id="PTHR31390:SF12">
    <property type="entry name" value="PUTATIVE (DUF3527)-RELATED"/>
    <property type="match status" value="1"/>
</dbReference>
<feature type="region of interest" description="Disordered" evidence="1">
    <location>
        <begin position="489"/>
        <end position="561"/>
    </location>
</feature>
<feature type="compositionally biased region" description="Basic and acidic residues" evidence="1">
    <location>
        <begin position="204"/>
        <end position="215"/>
    </location>
</feature>
<keyword evidence="3" id="KW-1185">Reference proteome</keyword>
<dbReference type="AlphaFoldDB" id="A0A2Z6N100"/>
<dbReference type="InterPro" id="IPR021916">
    <property type="entry name" value="DUF3527"/>
</dbReference>
<feature type="region of interest" description="Disordered" evidence="1">
    <location>
        <begin position="12"/>
        <end position="84"/>
    </location>
</feature>
<feature type="compositionally biased region" description="Polar residues" evidence="1">
    <location>
        <begin position="341"/>
        <end position="352"/>
    </location>
</feature>
<proteinExistence type="predicted"/>
<sequence>MVFGFEFKKLGSKRYSSSKKVEESSVLPQLNQSPNPKVADKLRSKSAVGPRCSDPRQKEKQDSEGNIRTRESAKRSGNEGDELVKHMSNLPGYLLHNDRMENVQEKAFNVGVLDWSRLENWKHKTIPEELTSRFTPFNRGESSSRIATKSSTTAGGKEKLDDKRGSRRVRPNNRESLPQSSKLPLENAERFKSSRSGTKSIGNEQRRNDHIKRTSDVGNSASNSRHHRVSSFVPIENENGKDRDDEYGHKKKERNHKSSSDMGQPSVKPKSKGASLSSTKMSSGDRESREKANQLQESGFGDSSKHDNSKPSNIVLLYPHEIPDSNSSDDFRLSEFRTSSDENCPESSRSSLSYVSIPEEVDTGNVGPEIQLSSGHRSVVEHAAFSGPMQYGISTDLGTSRSSAVSETSASKINKMSGLQSEAACFEKDVLDNKPSNQSANLIESLDQETAELISHKGSNPSHNRRFSFSLSRIGRSFSFKEGPAVSQFNSKYGCSQSGPVTPETSLRWDNSGKEKTNGQNRTRSSPLKRLLDPILKHKTAVSDTHHSGDSSRIQKRSMSSTSFRSISVNESLQDEKRKVSSIQGLLQLTIKNEMPLFKFVLNDEKKIYAATKNSLASQEKNDMGCSFTFYSVNEIKKKSGGWMSHGNKEKNCGYAYNVVAQMKSSSSKITEVINQNSMRQHMVKEYVLLGVEINQTDQGPPKLIPSMELAAVVVETSCENLSNRRLHSSNDFLQKGENDSSTVILPGGVHGSPNKGEPSSLIHRWQTGGSCDCGGWDIGCKLLVLREQKQTSNILRSYNPYQDHFQLFVQEGAEKETPLFTLLPLKNGFYSVEFSSTIAARNNQAPWKWVA</sequence>
<feature type="compositionally biased region" description="Basic and acidic residues" evidence="1">
    <location>
        <begin position="238"/>
        <end position="248"/>
    </location>
</feature>
<feature type="compositionally biased region" description="Polar residues" evidence="1">
    <location>
        <begin position="489"/>
        <end position="509"/>
    </location>
</feature>
<dbReference type="OrthoDB" id="1898655at2759"/>
<dbReference type="Pfam" id="PF12043">
    <property type="entry name" value="DUF3527"/>
    <property type="match status" value="2"/>
</dbReference>
<feature type="compositionally biased region" description="Polar residues" evidence="1">
    <location>
        <begin position="134"/>
        <end position="154"/>
    </location>
</feature>
<reference evidence="3" key="1">
    <citation type="journal article" date="2017" name="Front. Plant Sci.">
        <title>Climate Clever Clovers: New Paradigm to Reduce the Environmental Footprint of Ruminants by Breeding Low Methanogenic Forages Utilizing Haplotype Variation.</title>
        <authorList>
            <person name="Kaur P."/>
            <person name="Appels R."/>
            <person name="Bayer P.E."/>
            <person name="Keeble-Gagnere G."/>
            <person name="Wang J."/>
            <person name="Hirakawa H."/>
            <person name="Shirasawa K."/>
            <person name="Vercoe P."/>
            <person name="Stefanova K."/>
            <person name="Durmic Z."/>
            <person name="Nichols P."/>
            <person name="Revell C."/>
            <person name="Isobe S.N."/>
            <person name="Edwards D."/>
            <person name="Erskine W."/>
        </authorList>
    </citation>
    <scope>NUCLEOTIDE SEQUENCE [LARGE SCALE GENOMIC DNA]</scope>
    <source>
        <strain evidence="3">cv. Daliak</strain>
    </source>
</reference>
<accession>A0A2Z6N100</accession>
<evidence type="ECO:0000313" key="2">
    <source>
        <dbReference type="EMBL" id="GAU29710.1"/>
    </source>
</evidence>
<feature type="compositionally biased region" description="Basic and acidic residues" evidence="1">
    <location>
        <begin position="53"/>
        <end position="84"/>
    </location>
</feature>
<evidence type="ECO:0008006" key="4">
    <source>
        <dbReference type="Google" id="ProtNLM"/>
    </source>
</evidence>
<organism evidence="2 3">
    <name type="scientific">Trifolium subterraneum</name>
    <name type="common">Subterranean clover</name>
    <dbReference type="NCBI Taxonomy" id="3900"/>
    <lineage>
        <taxon>Eukaryota</taxon>
        <taxon>Viridiplantae</taxon>
        <taxon>Streptophyta</taxon>
        <taxon>Embryophyta</taxon>
        <taxon>Tracheophyta</taxon>
        <taxon>Spermatophyta</taxon>
        <taxon>Magnoliopsida</taxon>
        <taxon>eudicotyledons</taxon>
        <taxon>Gunneridae</taxon>
        <taxon>Pentapetalae</taxon>
        <taxon>rosids</taxon>
        <taxon>fabids</taxon>
        <taxon>Fabales</taxon>
        <taxon>Fabaceae</taxon>
        <taxon>Papilionoideae</taxon>
        <taxon>50 kb inversion clade</taxon>
        <taxon>NPAAA clade</taxon>
        <taxon>Hologalegina</taxon>
        <taxon>IRL clade</taxon>
        <taxon>Trifolieae</taxon>
        <taxon>Trifolium</taxon>
    </lineage>
</organism>
<dbReference type="EMBL" id="DF973403">
    <property type="protein sequence ID" value="GAU29710.1"/>
    <property type="molecule type" value="Genomic_DNA"/>
</dbReference>
<dbReference type="Proteomes" id="UP000242715">
    <property type="component" value="Unassembled WGS sequence"/>
</dbReference>
<protein>
    <recommendedName>
        <fullName evidence="4">DUF3527 domain-containing protein</fullName>
    </recommendedName>
</protein>
<feature type="compositionally biased region" description="Basic and acidic residues" evidence="1">
    <location>
        <begin position="329"/>
        <end position="340"/>
    </location>
</feature>